<name>A0A0F9MA50_9ZZZZ</name>
<protein>
    <submittedName>
        <fullName evidence="1">Uncharacterized protein</fullName>
    </submittedName>
</protein>
<evidence type="ECO:0000313" key="1">
    <source>
        <dbReference type="EMBL" id="KKM66002.1"/>
    </source>
</evidence>
<sequence>MDEPTTPKQICTIAVIFTPVSDDEGIEVKKKIGEAIKDLPDARVDFRITNMPQHGPPIR</sequence>
<dbReference type="AlphaFoldDB" id="A0A0F9MA50"/>
<accession>A0A0F9MA50</accession>
<organism evidence="1">
    <name type="scientific">marine sediment metagenome</name>
    <dbReference type="NCBI Taxonomy" id="412755"/>
    <lineage>
        <taxon>unclassified sequences</taxon>
        <taxon>metagenomes</taxon>
        <taxon>ecological metagenomes</taxon>
    </lineage>
</organism>
<dbReference type="EMBL" id="LAZR01010620">
    <property type="protein sequence ID" value="KKM66002.1"/>
    <property type="molecule type" value="Genomic_DNA"/>
</dbReference>
<proteinExistence type="predicted"/>
<reference evidence="1" key="1">
    <citation type="journal article" date="2015" name="Nature">
        <title>Complex archaea that bridge the gap between prokaryotes and eukaryotes.</title>
        <authorList>
            <person name="Spang A."/>
            <person name="Saw J.H."/>
            <person name="Jorgensen S.L."/>
            <person name="Zaremba-Niedzwiedzka K."/>
            <person name="Martijn J."/>
            <person name="Lind A.E."/>
            <person name="van Eijk R."/>
            <person name="Schleper C."/>
            <person name="Guy L."/>
            <person name="Ettema T.J."/>
        </authorList>
    </citation>
    <scope>NUCLEOTIDE SEQUENCE</scope>
</reference>
<comment type="caution">
    <text evidence="1">The sequence shown here is derived from an EMBL/GenBank/DDBJ whole genome shotgun (WGS) entry which is preliminary data.</text>
</comment>
<gene>
    <name evidence="1" type="ORF">LCGC14_1485590</name>
</gene>